<accession>A0A1Q8CPC2</accession>
<comment type="caution">
    <text evidence="2">The sequence shown here is derived from an EMBL/GenBank/DDBJ whole genome shotgun (WGS) entry which is preliminary data.</text>
</comment>
<feature type="compositionally biased region" description="Low complexity" evidence="1">
    <location>
        <begin position="40"/>
        <end position="52"/>
    </location>
</feature>
<sequence length="175" mass="18819">MVLAIGLVVGGVLLLDRPDLDEQLARRVVAALERADPDADGQAAHPGHGQAGSSHRRTDIDGHELVCAAETFGHEPPEATSIDEVTVVYAHRMCAAVGPGLVWPGSIRESGPVKLRLGVPDTLVLPEKALPEDADAEYADRIRAVVPRHYHRDALAYGDFVDPEVAEELQDQLDD</sequence>
<protein>
    <submittedName>
        <fullName evidence="2">Uncharacterized protein</fullName>
    </submittedName>
</protein>
<dbReference type="EMBL" id="MSIE01000031">
    <property type="protein sequence ID" value="OLF16205.1"/>
    <property type="molecule type" value="Genomic_DNA"/>
</dbReference>
<dbReference type="AlphaFoldDB" id="A0A1Q8CPC2"/>
<dbReference type="Proteomes" id="UP000185596">
    <property type="component" value="Unassembled WGS sequence"/>
</dbReference>
<feature type="region of interest" description="Disordered" evidence="1">
    <location>
        <begin position="36"/>
        <end position="58"/>
    </location>
</feature>
<keyword evidence="3" id="KW-1185">Reference proteome</keyword>
<proteinExistence type="predicted"/>
<gene>
    <name evidence="2" type="ORF">BU204_17680</name>
</gene>
<evidence type="ECO:0000313" key="3">
    <source>
        <dbReference type="Proteomes" id="UP000185596"/>
    </source>
</evidence>
<name>A0A1Q8CPC2_9PSEU</name>
<organism evidence="2 3">
    <name type="scientific">Actinophytocola xanthii</name>
    <dbReference type="NCBI Taxonomy" id="1912961"/>
    <lineage>
        <taxon>Bacteria</taxon>
        <taxon>Bacillati</taxon>
        <taxon>Actinomycetota</taxon>
        <taxon>Actinomycetes</taxon>
        <taxon>Pseudonocardiales</taxon>
        <taxon>Pseudonocardiaceae</taxon>
    </lineage>
</organism>
<dbReference type="STRING" id="1912961.BU204_17680"/>
<evidence type="ECO:0000313" key="2">
    <source>
        <dbReference type="EMBL" id="OLF16205.1"/>
    </source>
</evidence>
<evidence type="ECO:0000256" key="1">
    <source>
        <dbReference type="SAM" id="MobiDB-lite"/>
    </source>
</evidence>
<reference evidence="2 3" key="1">
    <citation type="submission" date="2016-12" db="EMBL/GenBank/DDBJ databases">
        <title>The draft genome sequence of Actinophytocola sp. 11-183.</title>
        <authorList>
            <person name="Wang W."/>
            <person name="Yuan L."/>
        </authorList>
    </citation>
    <scope>NUCLEOTIDE SEQUENCE [LARGE SCALE GENOMIC DNA]</scope>
    <source>
        <strain evidence="2 3">11-183</strain>
    </source>
</reference>